<organism evidence="1 2">
    <name type="scientific">Caryophanon latum</name>
    <dbReference type="NCBI Taxonomy" id="33977"/>
    <lineage>
        <taxon>Bacteria</taxon>
        <taxon>Bacillati</taxon>
        <taxon>Bacillota</taxon>
        <taxon>Bacilli</taxon>
        <taxon>Bacillales</taxon>
        <taxon>Caryophanaceae</taxon>
        <taxon>Caryophanon</taxon>
    </lineage>
</organism>
<dbReference type="RefSeq" id="WP_066464060.1">
    <property type="nucleotide sequence ID" value="NZ_MATO01000034.1"/>
</dbReference>
<gene>
    <name evidence="1" type="ORF">A6K76_01290</name>
</gene>
<name>A0A1C0YUA9_9BACL</name>
<accession>A0A1C0YUA9</accession>
<dbReference type="AlphaFoldDB" id="A0A1C0YUA9"/>
<proteinExistence type="predicted"/>
<evidence type="ECO:0000313" key="1">
    <source>
        <dbReference type="EMBL" id="OCS90714.1"/>
    </source>
</evidence>
<reference evidence="1 2" key="1">
    <citation type="submission" date="2016-07" db="EMBL/GenBank/DDBJ databases">
        <title>Caryophanon latum genome sequencing.</title>
        <authorList>
            <person name="Verma A."/>
            <person name="Pal Y."/>
            <person name="Krishnamurthi S."/>
        </authorList>
    </citation>
    <scope>NUCLEOTIDE SEQUENCE [LARGE SCALE GENOMIC DNA]</scope>
    <source>
        <strain evidence="1 2">DSM 14151</strain>
    </source>
</reference>
<comment type="caution">
    <text evidence="1">The sequence shown here is derived from an EMBL/GenBank/DDBJ whole genome shotgun (WGS) entry which is preliminary data.</text>
</comment>
<dbReference type="EMBL" id="MATO01000034">
    <property type="protein sequence ID" value="OCS90714.1"/>
    <property type="molecule type" value="Genomic_DNA"/>
</dbReference>
<sequence>MKKRKKLEDESMEKFVLYIQQSIMENYSAAKPVSLDRIQQKLEALYPYEHNSIAYAIDYMKDEILG</sequence>
<protein>
    <submittedName>
        <fullName evidence="1">Uncharacterized protein</fullName>
    </submittedName>
</protein>
<keyword evidence="2" id="KW-1185">Reference proteome</keyword>
<dbReference type="Proteomes" id="UP000093482">
    <property type="component" value="Unassembled WGS sequence"/>
</dbReference>
<evidence type="ECO:0000313" key="2">
    <source>
        <dbReference type="Proteomes" id="UP000093482"/>
    </source>
</evidence>